<evidence type="ECO:0000313" key="1">
    <source>
        <dbReference type="EMBL" id="KKC99312.1"/>
    </source>
</evidence>
<dbReference type="GO" id="GO:0047560">
    <property type="term" value="F:3-dehydrosphinganine reductase activity"/>
    <property type="evidence" value="ECO:0007669"/>
    <property type="project" value="TreeGrafter"/>
</dbReference>
<evidence type="ECO:0000313" key="2">
    <source>
        <dbReference type="Proteomes" id="UP000033633"/>
    </source>
</evidence>
<dbReference type="PROSITE" id="PS00061">
    <property type="entry name" value="ADH_SHORT"/>
    <property type="match status" value="1"/>
</dbReference>
<dbReference type="PATRIC" id="fig|265726.11.peg.834"/>
<dbReference type="Proteomes" id="UP000033633">
    <property type="component" value="Unassembled WGS sequence"/>
</dbReference>
<dbReference type="GO" id="GO:0006666">
    <property type="term" value="P:3-keto-sphinganine metabolic process"/>
    <property type="evidence" value="ECO:0007669"/>
    <property type="project" value="TreeGrafter"/>
</dbReference>
<dbReference type="STRING" id="265726.KY46_13070"/>
<comment type="caution">
    <text evidence="1">The sequence shown here is derived from an EMBL/GenBank/DDBJ whole genome shotgun (WGS) entry which is preliminary data.</text>
</comment>
<dbReference type="Gene3D" id="3.40.50.720">
    <property type="entry name" value="NAD(P)-binding Rossmann-like Domain"/>
    <property type="match status" value="1"/>
</dbReference>
<accession>A0A0F5VB48</accession>
<protein>
    <recommendedName>
        <fullName evidence="3">Short-chain dehydrogenase</fullName>
    </recommendedName>
</protein>
<sequence length="268" mass="29154">MSKNVSITGGASGMGLQLARQYLRQGNKVAIFDLTIPDSVSIELPQLSTNDFGFSEHCANVCDLPALQAQVEQAVATIGKPDLVIHCAGILLADRFEHHSQSDYEKVVSVNLFGTRNVVEAVLPYLNEGAHLSMISSMAGITGNYTYAAYCSSKFAVMGLSKVLRMELKPKGIDVSVICPPEVSTPMVTKEHQTIDPICLELKMVAGVLSVEQAVRDIMAGLEKRKHIIVPGFKAKLIYLLNRYMPDAVMFSIVDRVVAKGLKKVTSQ</sequence>
<dbReference type="AlphaFoldDB" id="A0A0F5VB48"/>
<dbReference type="Pfam" id="PF00106">
    <property type="entry name" value="adh_short"/>
    <property type="match status" value="1"/>
</dbReference>
<gene>
    <name evidence="1" type="ORF">KY46_13070</name>
</gene>
<proteinExistence type="predicted"/>
<dbReference type="OrthoDB" id="9808814at2"/>
<dbReference type="RefSeq" id="WP_046221087.1">
    <property type="nucleotide sequence ID" value="NZ_JWYV01000011.1"/>
</dbReference>
<dbReference type="InterPro" id="IPR020904">
    <property type="entry name" value="Sc_DH/Rdtase_CS"/>
</dbReference>
<dbReference type="EMBL" id="JWYV01000011">
    <property type="protein sequence ID" value="KKC99312.1"/>
    <property type="molecule type" value="Genomic_DNA"/>
</dbReference>
<name>A0A0F5VB48_9GAMM</name>
<dbReference type="PANTHER" id="PTHR43550:SF3">
    <property type="entry name" value="3-KETODIHYDROSPHINGOSINE REDUCTASE"/>
    <property type="match status" value="1"/>
</dbReference>
<evidence type="ECO:0008006" key="3">
    <source>
        <dbReference type="Google" id="ProtNLM"/>
    </source>
</evidence>
<reference evidence="1 2" key="1">
    <citation type="submission" date="2014-12" db="EMBL/GenBank/DDBJ databases">
        <title>Mercury Reductase activity and rhizosphere competence traits in the genome of root associated Photobacterium halotolerans MELD1.</title>
        <authorList>
            <person name="Mathew D.C."/>
            <person name="Huang C.-C."/>
        </authorList>
    </citation>
    <scope>NUCLEOTIDE SEQUENCE [LARGE SCALE GENOMIC DNA]</scope>
    <source>
        <strain evidence="1 2">MELD1</strain>
    </source>
</reference>
<dbReference type="GO" id="GO:0030148">
    <property type="term" value="P:sphingolipid biosynthetic process"/>
    <property type="evidence" value="ECO:0007669"/>
    <property type="project" value="TreeGrafter"/>
</dbReference>
<dbReference type="PANTHER" id="PTHR43550">
    <property type="entry name" value="3-KETODIHYDROSPHINGOSINE REDUCTASE"/>
    <property type="match status" value="1"/>
</dbReference>
<dbReference type="InterPro" id="IPR036291">
    <property type="entry name" value="NAD(P)-bd_dom_sf"/>
</dbReference>
<dbReference type="PRINTS" id="PR00081">
    <property type="entry name" value="GDHRDH"/>
</dbReference>
<dbReference type="InterPro" id="IPR002347">
    <property type="entry name" value="SDR_fam"/>
</dbReference>
<dbReference type="GO" id="GO:0016020">
    <property type="term" value="C:membrane"/>
    <property type="evidence" value="ECO:0007669"/>
    <property type="project" value="GOC"/>
</dbReference>
<dbReference type="SUPFAM" id="SSF51735">
    <property type="entry name" value="NAD(P)-binding Rossmann-fold domains"/>
    <property type="match status" value="1"/>
</dbReference>
<organism evidence="1 2">
    <name type="scientific">Photobacterium halotolerans</name>
    <dbReference type="NCBI Taxonomy" id="265726"/>
    <lineage>
        <taxon>Bacteria</taxon>
        <taxon>Pseudomonadati</taxon>
        <taxon>Pseudomonadota</taxon>
        <taxon>Gammaproteobacteria</taxon>
        <taxon>Vibrionales</taxon>
        <taxon>Vibrionaceae</taxon>
        <taxon>Photobacterium</taxon>
    </lineage>
</organism>
<keyword evidence="2" id="KW-1185">Reference proteome</keyword>